<feature type="domain" description="Tf2-1-like SH3-like" evidence="1">
    <location>
        <begin position="1"/>
        <end position="61"/>
    </location>
</feature>
<sequence length="211" mass="24019">MLKVSPYKGIFQFEKRGKLNLRYIGPFKILERIGRVAYKLELPEELSSIYNTFHISNLKKCLSDESLVIPMKELQLDNKLNFVEEPVEVMDREIKQLKLASDAKSKNGGVTNLVSRANVIENKVKTLTITTFLFPSKKVLRVAISPGMSTIERHEEQIQDILNSLDAIPIERIEHIKNGIEGLGKGQIIIQQDFDALEAELQQARAHITKH</sequence>
<dbReference type="PANTHER" id="PTHR46148">
    <property type="entry name" value="CHROMO DOMAIN-CONTAINING PROTEIN"/>
    <property type="match status" value="1"/>
</dbReference>
<accession>A0ABQ5A5Y3</accession>
<evidence type="ECO:0000259" key="1">
    <source>
        <dbReference type="Pfam" id="PF24626"/>
    </source>
</evidence>
<evidence type="ECO:0000313" key="3">
    <source>
        <dbReference type="Proteomes" id="UP001151760"/>
    </source>
</evidence>
<reference evidence="2" key="2">
    <citation type="submission" date="2022-01" db="EMBL/GenBank/DDBJ databases">
        <authorList>
            <person name="Yamashiro T."/>
            <person name="Shiraishi A."/>
            <person name="Satake H."/>
            <person name="Nakayama K."/>
        </authorList>
    </citation>
    <scope>NUCLEOTIDE SEQUENCE</scope>
</reference>
<reference evidence="2" key="1">
    <citation type="journal article" date="2022" name="Int. J. Mol. Sci.">
        <title>Draft Genome of Tanacetum Coccineum: Genomic Comparison of Closely Related Tanacetum-Family Plants.</title>
        <authorList>
            <person name="Yamashiro T."/>
            <person name="Shiraishi A."/>
            <person name="Nakayama K."/>
            <person name="Satake H."/>
        </authorList>
    </citation>
    <scope>NUCLEOTIDE SEQUENCE</scope>
</reference>
<gene>
    <name evidence="2" type="ORF">Tco_0819219</name>
</gene>
<dbReference type="InterPro" id="IPR056924">
    <property type="entry name" value="SH3_Tf2-1"/>
</dbReference>
<dbReference type="Proteomes" id="UP001151760">
    <property type="component" value="Unassembled WGS sequence"/>
</dbReference>
<proteinExistence type="predicted"/>
<organism evidence="2 3">
    <name type="scientific">Tanacetum coccineum</name>
    <dbReference type="NCBI Taxonomy" id="301880"/>
    <lineage>
        <taxon>Eukaryota</taxon>
        <taxon>Viridiplantae</taxon>
        <taxon>Streptophyta</taxon>
        <taxon>Embryophyta</taxon>
        <taxon>Tracheophyta</taxon>
        <taxon>Spermatophyta</taxon>
        <taxon>Magnoliopsida</taxon>
        <taxon>eudicotyledons</taxon>
        <taxon>Gunneridae</taxon>
        <taxon>Pentapetalae</taxon>
        <taxon>asterids</taxon>
        <taxon>campanulids</taxon>
        <taxon>Asterales</taxon>
        <taxon>Asteraceae</taxon>
        <taxon>Asteroideae</taxon>
        <taxon>Anthemideae</taxon>
        <taxon>Anthemidinae</taxon>
        <taxon>Tanacetum</taxon>
    </lineage>
</organism>
<dbReference type="EMBL" id="BQNB010012012">
    <property type="protein sequence ID" value="GJS98049.1"/>
    <property type="molecule type" value="Genomic_DNA"/>
</dbReference>
<dbReference type="Pfam" id="PF24626">
    <property type="entry name" value="SH3_Tf2-1"/>
    <property type="match status" value="1"/>
</dbReference>
<evidence type="ECO:0000313" key="2">
    <source>
        <dbReference type="EMBL" id="GJS98049.1"/>
    </source>
</evidence>
<dbReference type="PANTHER" id="PTHR46148:SF59">
    <property type="entry name" value="NUCLEOTIDYLTRANSFERASE, RIBONUCLEASE H"/>
    <property type="match status" value="1"/>
</dbReference>
<keyword evidence="3" id="KW-1185">Reference proteome</keyword>
<protein>
    <recommendedName>
        <fullName evidence="1">Tf2-1-like SH3-like domain-containing protein</fullName>
    </recommendedName>
</protein>
<comment type="caution">
    <text evidence="2">The sequence shown here is derived from an EMBL/GenBank/DDBJ whole genome shotgun (WGS) entry which is preliminary data.</text>
</comment>
<name>A0ABQ5A5Y3_9ASTR</name>